<name>A0A8H7DHS8_9AGAR</name>
<dbReference type="OrthoDB" id="3005645at2759"/>
<comment type="caution">
    <text evidence="2">The sequence shown here is derived from an EMBL/GenBank/DDBJ whole genome shotgun (WGS) entry which is preliminary data.</text>
</comment>
<gene>
    <name evidence="2" type="ORF">MVEN_00044800</name>
</gene>
<organism evidence="2 3">
    <name type="scientific">Mycena venus</name>
    <dbReference type="NCBI Taxonomy" id="2733690"/>
    <lineage>
        <taxon>Eukaryota</taxon>
        <taxon>Fungi</taxon>
        <taxon>Dikarya</taxon>
        <taxon>Basidiomycota</taxon>
        <taxon>Agaricomycotina</taxon>
        <taxon>Agaricomycetes</taxon>
        <taxon>Agaricomycetidae</taxon>
        <taxon>Agaricales</taxon>
        <taxon>Marasmiineae</taxon>
        <taxon>Mycenaceae</taxon>
        <taxon>Mycena</taxon>
    </lineage>
</organism>
<evidence type="ECO:0000256" key="1">
    <source>
        <dbReference type="SAM" id="MobiDB-lite"/>
    </source>
</evidence>
<sequence>MASRTPHTCTPVSRPRTPARLRILELRTSIEQQLTAQIEQFAGPAPPQPYAPGSCRMRMTLSYGRGKEFEFTVARWTTFCVAHSKAQCTRVQMISPQLSGWKLEVVRNLWIEYTLTGKKWGKQDVPAHLIPPVSPPQDTIPATSRPPTPRPGPSLQPRIPAAPRTALQLTRSTPSKRKRSPTPPPSLRIRPDIIDLTGPELKKRRIVIDLEEIDLTEC</sequence>
<feature type="region of interest" description="Disordered" evidence="1">
    <location>
        <begin position="126"/>
        <end position="191"/>
    </location>
</feature>
<evidence type="ECO:0000313" key="3">
    <source>
        <dbReference type="Proteomes" id="UP000620124"/>
    </source>
</evidence>
<dbReference type="EMBL" id="JACAZI010000001">
    <property type="protein sequence ID" value="KAF7371876.1"/>
    <property type="molecule type" value="Genomic_DNA"/>
</dbReference>
<protein>
    <submittedName>
        <fullName evidence="2">Uncharacterized protein</fullName>
    </submittedName>
</protein>
<dbReference type="AlphaFoldDB" id="A0A8H7DHS8"/>
<evidence type="ECO:0000313" key="2">
    <source>
        <dbReference type="EMBL" id="KAF7371876.1"/>
    </source>
</evidence>
<accession>A0A8H7DHS8</accession>
<keyword evidence="3" id="KW-1185">Reference proteome</keyword>
<proteinExistence type="predicted"/>
<feature type="compositionally biased region" description="Pro residues" evidence="1">
    <location>
        <begin position="144"/>
        <end position="154"/>
    </location>
</feature>
<reference evidence="2" key="1">
    <citation type="submission" date="2020-05" db="EMBL/GenBank/DDBJ databases">
        <title>Mycena genomes resolve the evolution of fungal bioluminescence.</title>
        <authorList>
            <person name="Tsai I.J."/>
        </authorList>
    </citation>
    <scope>NUCLEOTIDE SEQUENCE</scope>
    <source>
        <strain evidence="2">CCC161011</strain>
    </source>
</reference>
<dbReference type="Proteomes" id="UP000620124">
    <property type="component" value="Unassembled WGS sequence"/>
</dbReference>